<reference evidence="5 6" key="1">
    <citation type="submission" date="2024-07" db="EMBL/GenBank/DDBJ databases">
        <title>Section-level genome sequencing and comparative genomics of Aspergillus sections Usti and Cavernicolus.</title>
        <authorList>
            <consortium name="Lawrence Berkeley National Laboratory"/>
            <person name="Nybo J.L."/>
            <person name="Vesth T.C."/>
            <person name="Theobald S."/>
            <person name="Frisvad J.C."/>
            <person name="Larsen T.O."/>
            <person name="Kjaerboelling I."/>
            <person name="Rothschild-Mancinelli K."/>
            <person name="Lyhne E.K."/>
            <person name="Kogle M.E."/>
            <person name="Barry K."/>
            <person name="Clum A."/>
            <person name="Na H."/>
            <person name="Ledsgaard L."/>
            <person name="Lin J."/>
            <person name="Lipzen A."/>
            <person name="Kuo A."/>
            <person name="Riley R."/>
            <person name="Mondo S."/>
            <person name="LaButti K."/>
            <person name="Haridas S."/>
            <person name="Pangalinan J."/>
            <person name="Salamov A.A."/>
            <person name="Simmons B.A."/>
            <person name="Magnuson J.K."/>
            <person name="Chen J."/>
            <person name="Drula E."/>
            <person name="Henrissat B."/>
            <person name="Wiebenga A."/>
            <person name="Lubbers R.J."/>
            <person name="Gomes A.C."/>
            <person name="Makela M.R."/>
            <person name="Stajich J."/>
            <person name="Grigoriev I.V."/>
            <person name="Mortensen U.H."/>
            <person name="De vries R.P."/>
            <person name="Baker S.E."/>
            <person name="Andersen M.R."/>
        </authorList>
    </citation>
    <scope>NUCLEOTIDE SEQUENCE [LARGE SCALE GENOMIC DNA]</scope>
    <source>
        <strain evidence="5 6">CBS 600.67</strain>
    </source>
</reference>
<dbReference type="PROSITE" id="PS51987">
    <property type="entry name" value="GS_CATALYTIC"/>
    <property type="match status" value="1"/>
</dbReference>
<sequence length="278" mass="31278">MSFIYESIVGRPKVSFDACPRRSLFSAAQRAADEHNLSILVGFEIEFMIAKIRSDDTIMLLASNIGRYAAVGMSFFDYVEECVERILATGIGVLGFHVEGTRGQYEISLDPQPPLEAVDGYILAKDIIKDIFARHGYIATMFPKPFLDRPANVQPTEKDEELLAGVLKRLPAICAPMLPYDHSYCRMRKREAGDEVRWGTESRDMPVRKIRQGHWEIRCSDATANVYLAVTSILSSGLLGIQVQEPLTWVDCKRDKAEFSQNSSLMLPQTLQNYLTSC</sequence>
<dbReference type="InterPro" id="IPR008146">
    <property type="entry name" value="Gln_synth_cat_dom"/>
</dbReference>
<organism evidence="5 6">
    <name type="scientific">Aspergillus cavernicola</name>
    <dbReference type="NCBI Taxonomy" id="176166"/>
    <lineage>
        <taxon>Eukaryota</taxon>
        <taxon>Fungi</taxon>
        <taxon>Dikarya</taxon>
        <taxon>Ascomycota</taxon>
        <taxon>Pezizomycotina</taxon>
        <taxon>Eurotiomycetes</taxon>
        <taxon>Eurotiomycetidae</taxon>
        <taxon>Eurotiales</taxon>
        <taxon>Aspergillaceae</taxon>
        <taxon>Aspergillus</taxon>
        <taxon>Aspergillus subgen. Nidulantes</taxon>
    </lineage>
</organism>
<proteinExistence type="inferred from homology"/>
<dbReference type="InterPro" id="IPR014746">
    <property type="entry name" value="Gln_synth/guanido_kin_cat_dom"/>
</dbReference>
<keyword evidence="1" id="KW-0436">Ligase</keyword>
<evidence type="ECO:0000313" key="6">
    <source>
        <dbReference type="Proteomes" id="UP001610335"/>
    </source>
</evidence>
<dbReference type="PANTHER" id="PTHR43785:SF2">
    <property type="entry name" value="TYPE-1 GLUTAMINE SYNTHETASE 1"/>
    <property type="match status" value="1"/>
</dbReference>
<accession>A0ABR4IJ51</accession>
<evidence type="ECO:0000256" key="2">
    <source>
        <dbReference type="PROSITE-ProRule" id="PRU01331"/>
    </source>
</evidence>
<evidence type="ECO:0000259" key="4">
    <source>
        <dbReference type="PROSITE" id="PS51987"/>
    </source>
</evidence>
<protein>
    <recommendedName>
        <fullName evidence="4">GS catalytic domain-containing protein</fullName>
    </recommendedName>
</protein>
<name>A0ABR4IJ51_9EURO</name>
<dbReference type="EMBL" id="JBFXLS010000023">
    <property type="protein sequence ID" value="KAL2827780.1"/>
    <property type="molecule type" value="Genomic_DNA"/>
</dbReference>
<dbReference type="SUPFAM" id="SSF55931">
    <property type="entry name" value="Glutamine synthetase/guanido kinase"/>
    <property type="match status" value="1"/>
</dbReference>
<evidence type="ECO:0000256" key="3">
    <source>
        <dbReference type="RuleBase" id="RU000384"/>
    </source>
</evidence>
<comment type="similarity">
    <text evidence="2 3">Belongs to the glutamine synthetase family.</text>
</comment>
<dbReference type="SMART" id="SM01230">
    <property type="entry name" value="Gln-synt_C"/>
    <property type="match status" value="1"/>
</dbReference>
<evidence type="ECO:0000313" key="5">
    <source>
        <dbReference type="EMBL" id="KAL2827780.1"/>
    </source>
</evidence>
<dbReference type="Gene3D" id="3.30.590.10">
    <property type="entry name" value="Glutamine synthetase/guanido kinase, catalytic domain"/>
    <property type="match status" value="2"/>
</dbReference>
<feature type="domain" description="GS catalytic" evidence="4">
    <location>
        <begin position="20"/>
        <end position="278"/>
    </location>
</feature>
<comment type="caution">
    <text evidence="5">The sequence shown here is derived from an EMBL/GenBank/DDBJ whole genome shotgun (WGS) entry which is preliminary data.</text>
</comment>
<keyword evidence="6" id="KW-1185">Reference proteome</keyword>
<evidence type="ECO:0000256" key="1">
    <source>
        <dbReference type="ARBA" id="ARBA00022598"/>
    </source>
</evidence>
<gene>
    <name evidence="5" type="ORF">BDW59DRAFT_160088</name>
</gene>
<dbReference type="Pfam" id="PF00120">
    <property type="entry name" value="Gln-synt_C"/>
    <property type="match status" value="2"/>
</dbReference>
<dbReference type="PANTHER" id="PTHR43785">
    <property type="entry name" value="GAMMA-GLUTAMYLPUTRESCINE SYNTHETASE"/>
    <property type="match status" value="1"/>
</dbReference>
<dbReference type="Proteomes" id="UP001610335">
    <property type="component" value="Unassembled WGS sequence"/>
</dbReference>